<comment type="subcellular location">
    <subcellularLocation>
        <location evidence="1">Cytoplasm</location>
    </subcellularLocation>
</comment>
<dbReference type="Gene3D" id="1.10.10.10">
    <property type="entry name" value="Winged helix-like DNA-binding domain superfamily/Winged helix DNA-binding domain"/>
    <property type="match status" value="1"/>
</dbReference>
<evidence type="ECO:0000256" key="4">
    <source>
        <dbReference type="ARBA" id="ARBA00022490"/>
    </source>
</evidence>
<dbReference type="InterPro" id="IPR053924">
    <property type="entry name" value="RecX_HTH_2nd"/>
</dbReference>
<accession>A0A413T4R2</accession>
<dbReference type="EMBL" id="QSFT01000002">
    <property type="protein sequence ID" value="RHA78703.1"/>
    <property type="molecule type" value="Genomic_DNA"/>
</dbReference>
<protein>
    <recommendedName>
        <fullName evidence="3">Regulatory protein RecX</fullName>
    </recommendedName>
</protein>
<keyword evidence="4" id="KW-0963">Cytoplasm</keyword>
<dbReference type="Pfam" id="PF02631">
    <property type="entry name" value="RecX_HTH2"/>
    <property type="match status" value="1"/>
</dbReference>
<evidence type="ECO:0000256" key="3">
    <source>
        <dbReference type="ARBA" id="ARBA00018111"/>
    </source>
</evidence>
<comment type="similarity">
    <text evidence="2">Belongs to the RecX family.</text>
</comment>
<dbReference type="InterPro" id="IPR036388">
    <property type="entry name" value="WH-like_DNA-bd_sf"/>
</dbReference>
<comment type="caution">
    <text evidence="7">The sequence shown here is derived from an EMBL/GenBank/DDBJ whole genome shotgun (WGS) entry which is preliminary data.</text>
</comment>
<feature type="domain" description="RecX second three-helical" evidence="5">
    <location>
        <begin position="57"/>
        <end position="92"/>
    </location>
</feature>
<evidence type="ECO:0000259" key="6">
    <source>
        <dbReference type="Pfam" id="PF21981"/>
    </source>
</evidence>
<evidence type="ECO:0000313" key="7">
    <source>
        <dbReference type="EMBL" id="RHA78703.1"/>
    </source>
</evidence>
<dbReference type="AlphaFoldDB" id="A0A413T4R2"/>
<evidence type="ECO:0000259" key="5">
    <source>
        <dbReference type="Pfam" id="PF02631"/>
    </source>
</evidence>
<sequence length="165" mass="19220">MKEYTENELRNKAEVYCLAAERCPSEVEAKLQQWGASPETSAHILEHLQKERFVDTARFCRAFVRDKYRFNQWGRMKIIQALRMKQLSSEAITGGIAEIDEEEYRAILQKLLQQKARSISARNDYERNAKLIRFACGKGFLMEEILPLLPQTDGNEYPCDHEAMD</sequence>
<evidence type="ECO:0000256" key="1">
    <source>
        <dbReference type="ARBA" id="ARBA00004496"/>
    </source>
</evidence>
<evidence type="ECO:0000313" key="8">
    <source>
        <dbReference type="Proteomes" id="UP000283855"/>
    </source>
</evidence>
<dbReference type="RefSeq" id="WP_008142870.1">
    <property type="nucleotide sequence ID" value="NZ_CABJGD010000002.1"/>
</dbReference>
<gene>
    <name evidence="7" type="ORF">DW921_01825</name>
</gene>
<dbReference type="GeneID" id="78406559"/>
<proteinExistence type="inferred from homology"/>
<reference evidence="7 8" key="1">
    <citation type="submission" date="2018-08" db="EMBL/GenBank/DDBJ databases">
        <title>A genome reference for cultivated species of the human gut microbiota.</title>
        <authorList>
            <person name="Zou Y."/>
            <person name="Xue W."/>
            <person name="Luo G."/>
        </authorList>
    </citation>
    <scope>NUCLEOTIDE SEQUENCE [LARGE SCALE GENOMIC DNA]</scope>
    <source>
        <strain evidence="7 8">AM42-38</strain>
    </source>
</reference>
<dbReference type="Proteomes" id="UP000283855">
    <property type="component" value="Unassembled WGS sequence"/>
</dbReference>
<dbReference type="GO" id="GO:0005737">
    <property type="term" value="C:cytoplasm"/>
    <property type="evidence" value="ECO:0007669"/>
    <property type="project" value="UniProtKB-SubCell"/>
</dbReference>
<organism evidence="7 8">
    <name type="scientific">Phocaeicola coprophilus</name>
    <dbReference type="NCBI Taxonomy" id="387090"/>
    <lineage>
        <taxon>Bacteria</taxon>
        <taxon>Pseudomonadati</taxon>
        <taxon>Bacteroidota</taxon>
        <taxon>Bacteroidia</taxon>
        <taxon>Bacteroidales</taxon>
        <taxon>Bacteroidaceae</taxon>
        <taxon>Phocaeicola</taxon>
    </lineage>
</organism>
<dbReference type="PANTHER" id="PTHR33602:SF1">
    <property type="entry name" value="REGULATORY PROTEIN RECX FAMILY PROTEIN"/>
    <property type="match status" value="1"/>
</dbReference>
<dbReference type="PANTHER" id="PTHR33602">
    <property type="entry name" value="REGULATORY PROTEIN RECX FAMILY PROTEIN"/>
    <property type="match status" value="1"/>
</dbReference>
<name>A0A413T4R2_9BACT</name>
<dbReference type="GO" id="GO:0006282">
    <property type="term" value="P:regulation of DNA repair"/>
    <property type="evidence" value="ECO:0007669"/>
    <property type="project" value="InterPro"/>
</dbReference>
<dbReference type="Pfam" id="PF21981">
    <property type="entry name" value="RecX_HTH3"/>
    <property type="match status" value="1"/>
</dbReference>
<dbReference type="InterPro" id="IPR053925">
    <property type="entry name" value="RecX_HTH_3rd"/>
</dbReference>
<evidence type="ECO:0000256" key="2">
    <source>
        <dbReference type="ARBA" id="ARBA00009695"/>
    </source>
</evidence>
<dbReference type="InterPro" id="IPR003783">
    <property type="entry name" value="Regulatory_RecX"/>
</dbReference>
<feature type="domain" description="RecX third three-helical" evidence="6">
    <location>
        <begin position="103"/>
        <end position="145"/>
    </location>
</feature>